<feature type="domain" description="ABC transporter" evidence="4">
    <location>
        <begin position="5"/>
        <end position="245"/>
    </location>
</feature>
<dbReference type="RefSeq" id="WP_242762145.1">
    <property type="nucleotide sequence ID" value="NZ_JALDAY010000002.1"/>
</dbReference>
<protein>
    <submittedName>
        <fullName evidence="5">ATP-binding cassette domain-containing protein</fullName>
    </submittedName>
</protein>
<evidence type="ECO:0000256" key="2">
    <source>
        <dbReference type="ARBA" id="ARBA00022741"/>
    </source>
</evidence>
<dbReference type="PROSITE" id="PS50893">
    <property type="entry name" value="ABC_TRANSPORTER_2"/>
    <property type="match status" value="1"/>
</dbReference>
<keyword evidence="3 5" id="KW-0067">ATP-binding</keyword>
<dbReference type="InterPro" id="IPR051120">
    <property type="entry name" value="ABC_AA/LPS_Transport"/>
</dbReference>
<accession>A0ABS9Y2L0</accession>
<dbReference type="InterPro" id="IPR003593">
    <property type="entry name" value="AAA+_ATPase"/>
</dbReference>
<proteinExistence type="predicted"/>
<dbReference type="PANTHER" id="PTHR45772">
    <property type="entry name" value="CONSERVED COMPONENT OF ABC TRANSPORTER FOR NATURAL AMINO ACIDS-RELATED"/>
    <property type="match status" value="1"/>
</dbReference>
<dbReference type="Gene3D" id="3.40.50.300">
    <property type="entry name" value="P-loop containing nucleotide triphosphate hydrolases"/>
    <property type="match status" value="1"/>
</dbReference>
<dbReference type="SUPFAM" id="SSF52540">
    <property type="entry name" value="P-loop containing nucleoside triphosphate hydrolases"/>
    <property type="match status" value="1"/>
</dbReference>
<keyword evidence="1" id="KW-0813">Transport</keyword>
<evidence type="ECO:0000256" key="1">
    <source>
        <dbReference type="ARBA" id="ARBA00022448"/>
    </source>
</evidence>
<dbReference type="SMART" id="SM00382">
    <property type="entry name" value="AAA"/>
    <property type="match status" value="1"/>
</dbReference>
<comment type="caution">
    <text evidence="5">The sequence shown here is derived from an EMBL/GenBank/DDBJ whole genome shotgun (WGS) entry which is preliminary data.</text>
</comment>
<dbReference type="EMBL" id="JALDAY010000002">
    <property type="protein sequence ID" value="MCI3270760.1"/>
    <property type="molecule type" value="Genomic_DNA"/>
</dbReference>
<organism evidence="5 6">
    <name type="scientific">Streptomyces cylindrosporus</name>
    <dbReference type="NCBI Taxonomy" id="2927583"/>
    <lineage>
        <taxon>Bacteria</taxon>
        <taxon>Bacillati</taxon>
        <taxon>Actinomycetota</taxon>
        <taxon>Actinomycetes</taxon>
        <taxon>Kitasatosporales</taxon>
        <taxon>Streptomycetaceae</taxon>
        <taxon>Streptomyces</taxon>
    </lineage>
</organism>
<dbReference type="InterPro" id="IPR027417">
    <property type="entry name" value="P-loop_NTPase"/>
</dbReference>
<dbReference type="GO" id="GO:0005524">
    <property type="term" value="F:ATP binding"/>
    <property type="evidence" value="ECO:0007669"/>
    <property type="project" value="UniProtKB-KW"/>
</dbReference>
<gene>
    <name evidence="5" type="ORF">MQP27_06495</name>
</gene>
<dbReference type="Pfam" id="PF12399">
    <property type="entry name" value="BCA_ABC_TP_C"/>
    <property type="match status" value="1"/>
</dbReference>
<evidence type="ECO:0000313" key="5">
    <source>
        <dbReference type="EMBL" id="MCI3270760.1"/>
    </source>
</evidence>
<keyword evidence="2" id="KW-0547">Nucleotide-binding</keyword>
<dbReference type="Proteomes" id="UP001165269">
    <property type="component" value="Unassembled WGS sequence"/>
</dbReference>
<dbReference type="InterPro" id="IPR003439">
    <property type="entry name" value="ABC_transporter-like_ATP-bd"/>
</dbReference>
<evidence type="ECO:0000256" key="3">
    <source>
        <dbReference type="ARBA" id="ARBA00022840"/>
    </source>
</evidence>
<dbReference type="PANTHER" id="PTHR45772:SF1">
    <property type="entry name" value="ABC TRANSPORTER ATP-BINDING PROTEIN"/>
    <property type="match status" value="1"/>
</dbReference>
<keyword evidence="6" id="KW-1185">Reference proteome</keyword>
<dbReference type="Pfam" id="PF00005">
    <property type="entry name" value="ABC_tran"/>
    <property type="match status" value="1"/>
</dbReference>
<sequence length="256" mass="26638">MAETLTIDSLSVRYGGVAALTDASVSIAPGELVGLIGPNGAGKTTFIDAATGFTPASGTVRLGDTELSRLGAAKRSRLGLARTWQQAELYDDLTVRENLAVAASPPGLLHALRDVVGVGTSEPPAVSMALELLDLEALADCATDELTQGQRKLVDVGRALACSPDVVLLDEPAAGLDTDESRTLGEHLRTMVTQGIGMLLVDHDMGLVMGVCDRIVVLEFGKVLAVGTPDEIRNDPRVVDAYLGQSGTSQDTGVMT</sequence>
<evidence type="ECO:0000259" key="4">
    <source>
        <dbReference type="PROSITE" id="PS50893"/>
    </source>
</evidence>
<dbReference type="InterPro" id="IPR032823">
    <property type="entry name" value="BCA_ABC_TP_C"/>
</dbReference>
<reference evidence="5" key="1">
    <citation type="submission" date="2022-03" db="EMBL/GenBank/DDBJ databases">
        <title>Streptomyces 7R015 and 7R016 isolated from Barleria lupulina in Thailand.</title>
        <authorList>
            <person name="Kanchanasin P."/>
            <person name="Phongsopitanun W."/>
            <person name="Tanasupawat S."/>
        </authorList>
    </citation>
    <scope>NUCLEOTIDE SEQUENCE</scope>
    <source>
        <strain evidence="5">7R015</strain>
    </source>
</reference>
<name>A0ABS9Y2L0_9ACTN</name>
<evidence type="ECO:0000313" key="6">
    <source>
        <dbReference type="Proteomes" id="UP001165269"/>
    </source>
</evidence>